<accession>A0A0D2WKT8</accession>
<dbReference type="Gene3D" id="3.90.70.10">
    <property type="entry name" value="Cysteine proteinases"/>
    <property type="match status" value="1"/>
</dbReference>
<dbReference type="OrthoDB" id="265776at2759"/>
<reference evidence="4" key="1">
    <citation type="submission" date="2011-02" db="EMBL/GenBank/DDBJ databases">
        <title>The Genome Sequence of Capsaspora owczarzaki ATCC 30864.</title>
        <authorList>
            <consortium name="The Broad Institute Genome Sequencing Platform"/>
            <person name="Russ C."/>
            <person name="Cuomo C."/>
            <person name="Burger G."/>
            <person name="Gray M.W."/>
            <person name="Holland P.W.H."/>
            <person name="King N."/>
            <person name="Lang F.B.F."/>
            <person name="Roger A.J."/>
            <person name="Ruiz-Trillo I."/>
            <person name="Young S.K."/>
            <person name="Zeng Q."/>
            <person name="Gargeya S."/>
            <person name="Alvarado L."/>
            <person name="Berlin A."/>
            <person name="Chapman S.B."/>
            <person name="Chen Z."/>
            <person name="Freedman E."/>
            <person name="Gellesch M."/>
            <person name="Goldberg J."/>
            <person name="Griggs A."/>
            <person name="Gujja S."/>
            <person name="Heilman E."/>
            <person name="Heiman D."/>
            <person name="Howarth C."/>
            <person name="Mehta T."/>
            <person name="Neiman D."/>
            <person name="Pearson M."/>
            <person name="Roberts A."/>
            <person name="Saif S."/>
            <person name="Shea T."/>
            <person name="Shenoy N."/>
            <person name="Sisk P."/>
            <person name="Stolte C."/>
            <person name="Sykes S."/>
            <person name="White J."/>
            <person name="Yandava C."/>
            <person name="Haas B."/>
            <person name="Nusbaum C."/>
            <person name="Birren B."/>
        </authorList>
    </citation>
    <scope>NUCLEOTIDE SEQUENCE</scope>
    <source>
        <strain evidence="4">ATCC 30864</strain>
    </source>
</reference>
<feature type="region of interest" description="Disordered" evidence="2">
    <location>
        <begin position="231"/>
        <end position="298"/>
    </location>
</feature>
<dbReference type="SUPFAM" id="SSF54001">
    <property type="entry name" value="Cysteine proteinases"/>
    <property type="match status" value="1"/>
</dbReference>
<dbReference type="Proteomes" id="UP000008743">
    <property type="component" value="Unassembled WGS sequence"/>
</dbReference>
<dbReference type="GO" id="GO:0004843">
    <property type="term" value="F:cysteine-type deubiquitinase activity"/>
    <property type="evidence" value="ECO:0007669"/>
    <property type="project" value="InterPro"/>
</dbReference>
<dbReference type="STRING" id="595528.A0A0D2WKT8"/>
<feature type="compositionally biased region" description="Low complexity" evidence="2">
    <location>
        <begin position="160"/>
        <end position="183"/>
    </location>
</feature>
<evidence type="ECO:0000313" key="4">
    <source>
        <dbReference type="EMBL" id="KJE90980.1"/>
    </source>
</evidence>
<feature type="compositionally biased region" description="Polar residues" evidence="2">
    <location>
        <begin position="793"/>
        <end position="803"/>
    </location>
</feature>
<dbReference type="InterPro" id="IPR036873">
    <property type="entry name" value="Rhodanese-like_dom_sf"/>
</dbReference>
<reference evidence="6" key="2">
    <citation type="submission" date="2011-02" db="EMBL/GenBank/DDBJ databases">
        <title>The Genome Sequence of Capsaspora owczarzaki ATCC 30864.</title>
        <authorList>
            <person name="Russ C."/>
            <person name="Cuomo C."/>
            <person name="Burger G."/>
            <person name="Gray M.W."/>
            <person name="Holland P.W.H."/>
            <person name="King N."/>
            <person name="Lang F.B.F."/>
            <person name="Roger A.J."/>
            <person name="Ruiz-Trillo I."/>
            <person name="Young S.K."/>
            <person name="Zeng Q."/>
            <person name="Gargeya S."/>
            <person name="Alvarado L."/>
            <person name="Berlin A."/>
            <person name="Chapman S.B."/>
            <person name="Chen Z."/>
            <person name="Freedman E."/>
            <person name="Gellesch M."/>
            <person name="Goldberg J."/>
            <person name="Griggs A."/>
            <person name="Gujja S."/>
            <person name="Heilman E."/>
            <person name="Heiman D."/>
            <person name="Howarth C."/>
            <person name="Mehta T."/>
            <person name="Neiman D."/>
            <person name="Pearson M."/>
            <person name="Roberts A."/>
            <person name="Saif S."/>
            <person name="Shea T."/>
            <person name="Shenoy N."/>
            <person name="Sisk P."/>
            <person name="Stolte C."/>
            <person name="Sykes S."/>
            <person name="White J."/>
            <person name="Yandava C."/>
            <person name="Haas B."/>
            <person name="Nusbaum C."/>
            <person name="Birren B."/>
        </authorList>
    </citation>
    <scope>NUCLEOTIDE SEQUENCE</scope>
    <source>
        <strain evidence="6">ATCC 30864</strain>
    </source>
</reference>
<feature type="compositionally biased region" description="Low complexity" evidence="2">
    <location>
        <begin position="231"/>
        <end position="248"/>
    </location>
</feature>
<keyword evidence="6" id="KW-1185">Reference proteome</keyword>
<name>A0A0D2WKT8_CAPO3</name>
<dbReference type="InterPro" id="IPR038765">
    <property type="entry name" value="Papain-like_cys_pep_sf"/>
</dbReference>
<feature type="compositionally biased region" description="Polar residues" evidence="2">
    <location>
        <begin position="185"/>
        <end position="197"/>
    </location>
</feature>
<dbReference type="SUPFAM" id="SSF52821">
    <property type="entry name" value="Rhodanese/Cell cycle control phosphatase"/>
    <property type="match status" value="1"/>
</dbReference>
<feature type="region of interest" description="Disordered" evidence="2">
    <location>
        <begin position="758"/>
        <end position="863"/>
    </location>
</feature>
<evidence type="ECO:0000259" key="3">
    <source>
        <dbReference type="PROSITE" id="PS50235"/>
    </source>
</evidence>
<dbReference type="InterPro" id="IPR001394">
    <property type="entry name" value="Peptidase_C19_UCH"/>
</dbReference>
<feature type="region of interest" description="Disordered" evidence="2">
    <location>
        <begin position="133"/>
        <end position="211"/>
    </location>
</feature>
<dbReference type="Pfam" id="PF00443">
    <property type="entry name" value="UCH"/>
    <property type="match status" value="1"/>
</dbReference>
<feature type="region of interest" description="Disordered" evidence="2">
    <location>
        <begin position="655"/>
        <end position="674"/>
    </location>
</feature>
<sequence length="1286" mass="138675">MPSVLDGIGDEGGDGAKGAAPPLVALRPLYISSTFSELAARPCAIDYTPGKGGAGAEDRVARMAHKMYTEALSVMTFDHERAYVLFLHSAELGVKLRAGHKVSKDEAARLAKLVTNAMTAAETLKDRLKARYEHEAQRAKQREREHQLQLQSQEASKHNPAGAQGPASASASAHSQSDSPAAQLAASNLTEQDASGTRSHDHAAEGSYGNDTVGADGIADATASSVGSQWSAGASLSSSLPSDWSPAHSPGPGAAGSPRQHPSAGSPVPSKQNAAAAGGGGGGGANHGKGAAAQPKQRTISASEVFLSDQKTKSTPFLQPMPVSTDALANWSVFEDAGLSSNDAASSIVASSSTSSLTSIGSLLHGPYDHLGLITPQEFFQMMNSKLPNHLAVLDMRSASEIASCALRWRDAATLPPQLLKANTSIGDLIPSLPRACAELLSRRTEFEHVVVVTAYGNATDLQLEEAPVRILFDSIYKWDFSSSPALKNHLRYLSGGISTWQTLYPALCITQSPLAKHTLSSSLPAHFGQTAISYPSLMTQDQRTLLGEAGIPLPPASAADRQLVAYPEVPRSALLEELDRQAELARKAAIRAQKEQEEIAQRTMQAELEVNAREAAKRAAAEAARVAVEADRVARIAEQQARKQRQLEQEQEELRRQAAAAQEEDEARLAAQQQAAAAAAAAAASATAPPGDSLDRTTKPPRAVFSKLPPAGGDANAFSVQPAAPPLAHSAVAAAAGATTATTVIPVINPEERAAKPSLTSLSPPLQPPPPPTRASAPPEANLSAPKPKFDQSVNRQIATPSQPQPIPRGRRKSFDGALPGQSPSSDMIGTSPSFQQQTAGRSPSTRSGTSPSASVMYGSPSAAPVQSSAYGGVGDGLTGLRNLGNTCFMNSMLQCLSHTMPVTAYFISNKFRQDVNRYNRLGRGGILAESFSELLRNLWLQRFRCFSPSDFLGAVCRFGPQFAGGEQHDSQELLAFLLDGLHEDLNTKGLTKNNQQLITQSDGTRALVAALPNRDQQEEEDEARRNMPVELRAERAWQRYKQRNDSVIVDMFQGLFKSSIQCDVCRHASITFSPFMFLSLPIPLDKTHPTLADCIELFTRSERIDGENQWFCERCRQHRSAVKSLQLWKLPPVLLIHFKRFYYDGPWRDKLHHYVEFPLDNLDMNPHVIHSARRPSTDARIPIAPYHLYAVSNHEGTMEGGHCKPQFIPYSLFHTQTQSDPDAFLRMQMDALICLLPTECGLIFETSFADRGSGRFRTHFRLLLLCSRRYCLLSQSNIPPVVSI</sequence>
<dbReference type="SUPFAM" id="SSF140856">
    <property type="entry name" value="USP8 N-terminal domain-like"/>
    <property type="match status" value="1"/>
</dbReference>
<organism evidence="4 6">
    <name type="scientific">Capsaspora owczarzaki (strain ATCC 30864)</name>
    <dbReference type="NCBI Taxonomy" id="595528"/>
    <lineage>
        <taxon>Eukaryota</taxon>
        <taxon>Filasterea</taxon>
        <taxon>Capsaspora</taxon>
    </lineage>
</organism>
<evidence type="ECO:0000256" key="2">
    <source>
        <dbReference type="SAM" id="MobiDB-lite"/>
    </source>
</evidence>
<dbReference type="GO" id="GO:0016579">
    <property type="term" value="P:protein deubiquitination"/>
    <property type="evidence" value="ECO:0007669"/>
    <property type="project" value="InterPro"/>
</dbReference>
<feature type="region of interest" description="Disordered" evidence="2">
    <location>
        <begin position="682"/>
        <end position="711"/>
    </location>
</feature>
<dbReference type="CDD" id="cd02674">
    <property type="entry name" value="Peptidase_C19R"/>
    <property type="match status" value="1"/>
</dbReference>
<dbReference type="Gene3D" id="1.20.58.80">
    <property type="entry name" value="Phosphotransferase system, lactose/cellobiose-type IIA subunit"/>
    <property type="match status" value="1"/>
</dbReference>
<feature type="domain" description="USP" evidence="3">
    <location>
        <begin position="880"/>
        <end position="1286"/>
    </location>
</feature>
<dbReference type="InParanoid" id="A0A0D2WKT8"/>
<dbReference type="PROSITE" id="PS50235">
    <property type="entry name" value="USP_3"/>
    <property type="match status" value="1"/>
</dbReference>
<dbReference type="PROSITE" id="PS00972">
    <property type="entry name" value="USP_1"/>
    <property type="match status" value="1"/>
</dbReference>
<dbReference type="InterPro" id="IPR028889">
    <property type="entry name" value="USP"/>
</dbReference>
<proteinExistence type="inferred from homology"/>
<dbReference type="InterPro" id="IPR018200">
    <property type="entry name" value="USP_CS"/>
</dbReference>
<dbReference type="Gene3D" id="3.40.250.10">
    <property type="entry name" value="Rhodanese-like domain"/>
    <property type="match status" value="1"/>
</dbReference>
<comment type="similarity">
    <text evidence="1">Belongs to the peptidase C19 family.</text>
</comment>
<feature type="compositionally biased region" description="Polar residues" evidence="2">
    <location>
        <begin position="823"/>
        <end position="840"/>
    </location>
</feature>
<evidence type="ECO:0000313" key="5">
    <source>
        <dbReference type="EMBL" id="KJE90981.1"/>
    </source>
</evidence>
<dbReference type="InterPro" id="IPR050185">
    <property type="entry name" value="Ub_carboxyl-term_hydrolase"/>
</dbReference>
<feature type="compositionally biased region" description="Low complexity" evidence="2">
    <location>
        <begin position="841"/>
        <end position="856"/>
    </location>
</feature>
<protein>
    <submittedName>
        <fullName evidence="4 5">Usp8 protein</fullName>
    </submittedName>
</protein>
<evidence type="ECO:0000256" key="1">
    <source>
        <dbReference type="ARBA" id="ARBA00009085"/>
    </source>
</evidence>
<dbReference type="EMBL" id="KE346362">
    <property type="protein sequence ID" value="KJE90980.1"/>
    <property type="molecule type" value="Genomic_DNA"/>
</dbReference>
<dbReference type="PANTHER" id="PTHR21646:SF46">
    <property type="entry name" value="UBIQUITIN CARBOXYL-TERMINAL HYDROLASE"/>
    <property type="match status" value="1"/>
</dbReference>
<evidence type="ECO:0000313" key="6">
    <source>
        <dbReference type="Proteomes" id="UP000008743"/>
    </source>
</evidence>
<gene>
    <name evidence="4" type="ORF">CAOG_002196</name>
</gene>
<feature type="compositionally biased region" description="Gly residues" evidence="2">
    <location>
        <begin position="277"/>
        <end position="287"/>
    </location>
</feature>
<feature type="compositionally biased region" description="Basic and acidic residues" evidence="2">
    <location>
        <begin position="133"/>
        <end position="147"/>
    </location>
</feature>
<dbReference type="EMBL" id="KE346362">
    <property type="protein sequence ID" value="KJE90981.1"/>
    <property type="molecule type" value="Genomic_DNA"/>
</dbReference>
<dbReference type="PANTHER" id="PTHR21646">
    <property type="entry name" value="UBIQUITIN CARBOXYL-TERMINAL HYDROLASE"/>
    <property type="match status" value="1"/>
</dbReference>